<feature type="region of interest" description="Disordered" evidence="1">
    <location>
        <begin position="107"/>
        <end position="128"/>
    </location>
</feature>
<dbReference type="AlphaFoldDB" id="R7TI95"/>
<dbReference type="EnsemblMetazoa" id="CapteT220788">
    <property type="protein sequence ID" value="CapteP220788"/>
    <property type="gene ID" value="CapteG220788"/>
</dbReference>
<dbReference type="EMBL" id="KB309733">
    <property type="protein sequence ID" value="ELT93449.1"/>
    <property type="molecule type" value="Genomic_DNA"/>
</dbReference>
<reference evidence="3" key="3">
    <citation type="submission" date="2015-06" db="UniProtKB">
        <authorList>
            <consortium name="EnsemblMetazoa"/>
        </authorList>
    </citation>
    <scope>IDENTIFICATION</scope>
</reference>
<keyword evidence="4" id="KW-1185">Reference proteome</keyword>
<gene>
    <name evidence="2" type="ORF">CAPTEDRAFT_220788</name>
</gene>
<accession>R7TI95</accession>
<sequence length="214" mass="23514">MTLGSEFDRENQPPTSSLMQEEDDAVASGCPTLLGGDVDALPRKTGSVTMLQALPGSCRKVQVSVVLKVYATSYGRYAVVAQDRELSKDCGYIKLRNCTVRPMAFSPEPAKEARRGLSMRTANQTNSSKSRLPGFEIIAKRGEGESLQFYVKDNKQLADWLAVLVETESSPCRLRCISEPTLISHPKLDTTPRRPRSLSSPKSTLGCLSEELEE</sequence>
<proteinExistence type="predicted"/>
<feature type="region of interest" description="Disordered" evidence="1">
    <location>
        <begin position="1"/>
        <end position="24"/>
    </location>
</feature>
<evidence type="ECO:0008006" key="5">
    <source>
        <dbReference type="Google" id="ProtNLM"/>
    </source>
</evidence>
<dbReference type="HOGENOM" id="CLU_1290059_0_0_1"/>
<feature type="region of interest" description="Disordered" evidence="1">
    <location>
        <begin position="184"/>
        <end position="214"/>
    </location>
</feature>
<feature type="compositionally biased region" description="Basic and acidic residues" evidence="1">
    <location>
        <begin position="1"/>
        <end position="11"/>
    </location>
</feature>
<protein>
    <recommendedName>
        <fullName evidence="5">PH domain-containing protein</fullName>
    </recommendedName>
</protein>
<reference evidence="4" key="1">
    <citation type="submission" date="2012-12" db="EMBL/GenBank/DDBJ databases">
        <authorList>
            <person name="Hellsten U."/>
            <person name="Grimwood J."/>
            <person name="Chapman J.A."/>
            <person name="Shapiro H."/>
            <person name="Aerts A."/>
            <person name="Otillar R.P."/>
            <person name="Terry A.Y."/>
            <person name="Boore J.L."/>
            <person name="Simakov O."/>
            <person name="Marletaz F."/>
            <person name="Cho S.-J."/>
            <person name="Edsinger-Gonzales E."/>
            <person name="Havlak P."/>
            <person name="Kuo D.-H."/>
            <person name="Larsson T."/>
            <person name="Lv J."/>
            <person name="Arendt D."/>
            <person name="Savage R."/>
            <person name="Osoegawa K."/>
            <person name="de Jong P."/>
            <person name="Lindberg D.R."/>
            <person name="Seaver E.C."/>
            <person name="Weisblat D.A."/>
            <person name="Putnam N.H."/>
            <person name="Grigoriev I.V."/>
            <person name="Rokhsar D.S."/>
        </authorList>
    </citation>
    <scope>NUCLEOTIDE SEQUENCE</scope>
    <source>
        <strain evidence="4">I ESC-2004</strain>
    </source>
</reference>
<evidence type="ECO:0000256" key="1">
    <source>
        <dbReference type="SAM" id="MobiDB-lite"/>
    </source>
</evidence>
<dbReference type="Proteomes" id="UP000014760">
    <property type="component" value="Unassembled WGS sequence"/>
</dbReference>
<evidence type="ECO:0000313" key="4">
    <source>
        <dbReference type="Proteomes" id="UP000014760"/>
    </source>
</evidence>
<evidence type="ECO:0000313" key="2">
    <source>
        <dbReference type="EMBL" id="ELT93449.1"/>
    </source>
</evidence>
<organism evidence="2">
    <name type="scientific">Capitella teleta</name>
    <name type="common">Polychaete worm</name>
    <dbReference type="NCBI Taxonomy" id="283909"/>
    <lineage>
        <taxon>Eukaryota</taxon>
        <taxon>Metazoa</taxon>
        <taxon>Spiralia</taxon>
        <taxon>Lophotrochozoa</taxon>
        <taxon>Annelida</taxon>
        <taxon>Polychaeta</taxon>
        <taxon>Sedentaria</taxon>
        <taxon>Scolecida</taxon>
        <taxon>Capitellidae</taxon>
        <taxon>Capitella</taxon>
    </lineage>
</organism>
<dbReference type="EMBL" id="AMQN01012761">
    <property type="status" value="NOT_ANNOTATED_CDS"/>
    <property type="molecule type" value="Genomic_DNA"/>
</dbReference>
<evidence type="ECO:0000313" key="3">
    <source>
        <dbReference type="EnsemblMetazoa" id="CapteP220788"/>
    </source>
</evidence>
<name>R7TI95_CAPTE</name>
<reference evidence="2 4" key="2">
    <citation type="journal article" date="2013" name="Nature">
        <title>Insights into bilaterian evolution from three spiralian genomes.</title>
        <authorList>
            <person name="Simakov O."/>
            <person name="Marletaz F."/>
            <person name="Cho S.J."/>
            <person name="Edsinger-Gonzales E."/>
            <person name="Havlak P."/>
            <person name="Hellsten U."/>
            <person name="Kuo D.H."/>
            <person name="Larsson T."/>
            <person name="Lv J."/>
            <person name="Arendt D."/>
            <person name="Savage R."/>
            <person name="Osoegawa K."/>
            <person name="de Jong P."/>
            <person name="Grimwood J."/>
            <person name="Chapman J.A."/>
            <person name="Shapiro H."/>
            <person name="Aerts A."/>
            <person name="Otillar R.P."/>
            <person name="Terry A.Y."/>
            <person name="Boore J.L."/>
            <person name="Grigoriev I.V."/>
            <person name="Lindberg D.R."/>
            <person name="Seaver E.C."/>
            <person name="Weisblat D.A."/>
            <person name="Putnam N.H."/>
            <person name="Rokhsar D.S."/>
        </authorList>
    </citation>
    <scope>NUCLEOTIDE SEQUENCE</scope>
    <source>
        <strain evidence="2 4">I ESC-2004</strain>
    </source>
</reference>